<keyword evidence="1" id="KW-1133">Transmembrane helix</keyword>
<dbReference type="Proteomes" id="UP001501495">
    <property type="component" value="Unassembled WGS sequence"/>
</dbReference>
<feature type="transmembrane region" description="Helical" evidence="1">
    <location>
        <begin position="20"/>
        <end position="40"/>
    </location>
</feature>
<accession>A0ABP7XK73</accession>
<reference evidence="3" key="1">
    <citation type="journal article" date="2019" name="Int. J. Syst. Evol. Microbiol.">
        <title>The Global Catalogue of Microorganisms (GCM) 10K type strain sequencing project: providing services to taxonomists for standard genome sequencing and annotation.</title>
        <authorList>
            <consortium name="The Broad Institute Genomics Platform"/>
            <consortium name="The Broad Institute Genome Sequencing Center for Infectious Disease"/>
            <person name="Wu L."/>
            <person name="Ma J."/>
        </authorList>
    </citation>
    <scope>NUCLEOTIDE SEQUENCE [LARGE SCALE GENOMIC DNA]</scope>
    <source>
        <strain evidence="3">JCM 16703</strain>
    </source>
</reference>
<keyword evidence="3" id="KW-1185">Reference proteome</keyword>
<dbReference type="EMBL" id="BAAAZH010000016">
    <property type="protein sequence ID" value="GAA4120398.1"/>
    <property type="molecule type" value="Genomic_DNA"/>
</dbReference>
<evidence type="ECO:0000256" key="1">
    <source>
        <dbReference type="SAM" id="Phobius"/>
    </source>
</evidence>
<evidence type="ECO:0000313" key="3">
    <source>
        <dbReference type="Proteomes" id="UP001501495"/>
    </source>
</evidence>
<evidence type="ECO:0000313" key="2">
    <source>
        <dbReference type="EMBL" id="GAA4120398.1"/>
    </source>
</evidence>
<dbReference type="RefSeq" id="WP_344733627.1">
    <property type="nucleotide sequence ID" value="NZ_BAAAZH010000016.1"/>
</dbReference>
<organism evidence="2 3">
    <name type="scientific">Nocardioides fonticola</name>
    <dbReference type="NCBI Taxonomy" id="450363"/>
    <lineage>
        <taxon>Bacteria</taxon>
        <taxon>Bacillati</taxon>
        <taxon>Actinomycetota</taxon>
        <taxon>Actinomycetes</taxon>
        <taxon>Propionibacteriales</taxon>
        <taxon>Nocardioidaceae</taxon>
        <taxon>Nocardioides</taxon>
    </lineage>
</organism>
<name>A0ABP7XK73_9ACTN</name>
<protein>
    <submittedName>
        <fullName evidence="2">Uncharacterized protein</fullName>
    </submittedName>
</protein>
<gene>
    <name evidence="2" type="ORF">GCM10022215_23940</name>
</gene>
<comment type="caution">
    <text evidence="2">The sequence shown here is derived from an EMBL/GenBank/DDBJ whole genome shotgun (WGS) entry which is preliminary data.</text>
</comment>
<proteinExistence type="predicted"/>
<feature type="transmembrane region" description="Helical" evidence="1">
    <location>
        <begin position="47"/>
        <end position="64"/>
    </location>
</feature>
<keyword evidence="1" id="KW-0812">Transmembrane</keyword>
<sequence length="77" mass="8139">MNENLDLHLTVLAGWIVKTFGKALVWGFAPGLVGLLLFFFNGDLSSLLFGLFGPVVAGGYLATADAPLPIETTSRGE</sequence>
<keyword evidence="1" id="KW-0472">Membrane</keyword>